<proteinExistence type="predicted"/>
<feature type="transmembrane region" description="Helical" evidence="2">
    <location>
        <begin position="490"/>
        <end position="511"/>
    </location>
</feature>
<evidence type="ECO:0000313" key="3">
    <source>
        <dbReference type="EMBL" id="KAF4616746.1"/>
    </source>
</evidence>
<reference evidence="3 4" key="1">
    <citation type="submission" date="2019-12" db="EMBL/GenBank/DDBJ databases">
        <authorList>
            <person name="Floudas D."/>
            <person name="Bentzer J."/>
            <person name="Ahren D."/>
            <person name="Johansson T."/>
            <person name="Persson P."/>
            <person name="Tunlid A."/>
        </authorList>
    </citation>
    <scope>NUCLEOTIDE SEQUENCE [LARGE SCALE GENOMIC DNA]</scope>
    <source>
        <strain evidence="3 4">CBS 102.39</strain>
    </source>
</reference>
<keyword evidence="4" id="KW-1185">Reference proteome</keyword>
<feature type="transmembrane region" description="Helical" evidence="2">
    <location>
        <begin position="55"/>
        <end position="74"/>
    </location>
</feature>
<comment type="caution">
    <text evidence="3">The sequence shown here is derived from an EMBL/GenBank/DDBJ whole genome shotgun (WGS) entry which is preliminary data.</text>
</comment>
<organism evidence="3 4">
    <name type="scientific">Agrocybe pediades</name>
    <dbReference type="NCBI Taxonomy" id="84607"/>
    <lineage>
        <taxon>Eukaryota</taxon>
        <taxon>Fungi</taxon>
        <taxon>Dikarya</taxon>
        <taxon>Basidiomycota</taxon>
        <taxon>Agaricomycotina</taxon>
        <taxon>Agaricomycetes</taxon>
        <taxon>Agaricomycetidae</taxon>
        <taxon>Agaricales</taxon>
        <taxon>Agaricineae</taxon>
        <taxon>Strophariaceae</taxon>
        <taxon>Agrocybe</taxon>
    </lineage>
</organism>
<feature type="transmembrane region" description="Helical" evidence="2">
    <location>
        <begin position="569"/>
        <end position="590"/>
    </location>
</feature>
<dbReference type="EMBL" id="JAACJL010000031">
    <property type="protein sequence ID" value="KAF4616746.1"/>
    <property type="molecule type" value="Genomic_DNA"/>
</dbReference>
<keyword evidence="2" id="KW-0472">Membrane</keyword>
<dbReference type="AlphaFoldDB" id="A0A8H4QTU5"/>
<feature type="transmembrane region" description="Helical" evidence="2">
    <location>
        <begin position="517"/>
        <end position="539"/>
    </location>
</feature>
<evidence type="ECO:0000313" key="4">
    <source>
        <dbReference type="Proteomes" id="UP000521872"/>
    </source>
</evidence>
<feature type="transmembrane region" description="Helical" evidence="2">
    <location>
        <begin position="94"/>
        <end position="117"/>
    </location>
</feature>
<feature type="region of interest" description="Disordered" evidence="1">
    <location>
        <begin position="282"/>
        <end position="307"/>
    </location>
</feature>
<feature type="transmembrane region" description="Helical" evidence="2">
    <location>
        <begin position="596"/>
        <end position="615"/>
    </location>
</feature>
<accession>A0A8H4QTU5</accession>
<evidence type="ECO:0000256" key="1">
    <source>
        <dbReference type="SAM" id="MobiDB-lite"/>
    </source>
</evidence>
<keyword evidence="2" id="KW-0812">Transmembrane</keyword>
<name>A0A8H4QTU5_9AGAR</name>
<feature type="region of interest" description="Disordered" evidence="1">
    <location>
        <begin position="378"/>
        <end position="421"/>
    </location>
</feature>
<feature type="transmembrane region" description="Helical" evidence="2">
    <location>
        <begin position="20"/>
        <end position="43"/>
    </location>
</feature>
<protein>
    <submittedName>
        <fullName evidence="3">Uncharacterized protein</fullName>
    </submittedName>
</protein>
<gene>
    <name evidence="3" type="ORF">D9613_008278</name>
</gene>
<sequence>MPGPKVLVDGQDQPESVQYIILLTCVVLQSVGFVGCLLILLTALVSRNVQRHSTWISFMITWVVSSAAYLLLFLSGNLHTLQPIYGLCLAQAALIYAVPIMTAASTLALVTQVFFNVRNLFRAGSRRNENVWTFAVITHDPISTPEHHVSGVSVTMISKIGLYEPETVHRSDLETPYCNMINRIPGDMWHSEEKLASLAKPHLPIDRYLSCNWVLGSGLSILWVASKDRNPEVNIIISALSPSAFLIFGTQHDIIRAWMFWRKEEGPTTPLFSTTSTTIRQMPSRTPSLEDVESNSHTAEPIERSQTVYRNSSLPLEPPNNLPDAQVVFRELQSELEVFLKEHLSKIRDLQALIASPAADYGSNNYASHATAMSPANRRSMTLHPPDISFPVPSLAETTSQQHDVSRTPQRRSFIAPSKPPHLESQAQAIQSFLRVHAENIQDLQNMLHGNHDQKTNATLHHHQSTKSSGSEGMQIPHYNEFSRQFETRVMTSTLSIMSIVIFLIMVHAIIGSSRKVVFSIGMLFAFFSLLIHFGNIVISSRAAASASLHEKHCDRYYFKLKLTAWQQLQYAATVLSLLSVFILSFVIFISVAFPVVLLLLFIIGASIVYCSMYLEVSITIDNIAYLSSNVQHLRQSLEYLRIRGRAIANKEAE</sequence>
<evidence type="ECO:0000256" key="2">
    <source>
        <dbReference type="SAM" id="Phobius"/>
    </source>
</evidence>
<keyword evidence="2" id="KW-1133">Transmembrane helix</keyword>
<dbReference type="Proteomes" id="UP000521872">
    <property type="component" value="Unassembled WGS sequence"/>
</dbReference>